<evidence type="ECO:0000259" key="19">
    <source>
        <dbReference type="Pfam" id="PF00330"/>
    </source>
</evidence>
<dbReference type="AlphaFoldDB" id="W4KGQ5"/>
<comment type="cofactor">
    <cofactor evidence="2">
        <name>[4Fe-4S] cluster</name>
        <dbReference type="ChEBI" id="CHEBI:49883"/>
    </cofactor>
</comment>
<keyword evidence="10 18" id="KW-0028">Amino-acid biosynthesis</keyword>
<dbReference type="Gene3D" id="3.30.499.10">
    <property type="entry name" value="Aconitase, domain 3"/>
    <property type="match status" value="2"/>
</dbReference>
<dbReference type="InterPro" id="IPR036008">
    <property type="entry name" value="Aconitase_4Fe-4S_dom"/>
</dbReference>
<dbReference type="EMBL" id="KI925456">
    <property type="protein sequence ID" value="ETW84236.1"/>
    <property type="molecule type" value="Genomic_DNA"/>
</dbReference>
<evidence type="ECO:0000256" key="10">
    <source>
        <dbReference type="ARBA" id="ARBA00022605"/>
    </source>
</evidence>
<dbReference type="CDD" id="cd01583">
    <property type="entry name" value="IPMI"/>
    <property type="match status" value="1"/>
</dbReference>
<dbReference type="NCBIfam" id="TIGR00171">
    <property type="entry name" value="leuD"/>
    <property type="match status" value="1"/>
</dbReference>
<dbReference type="CDD" id="cd01577">
    <property type="entry name" value="IPMI_Swivel"/>
    <property type="match status" value="1"/>
</dbReference>
<dbReference type="Pfam" id="PF00330">
    <property type="entry name" value="Aconitase"/>
    <property type="match status" value="1"/>
</dbReference>
<comment type="function">
    <text evidence="3 18">Catalyzes the isomerization between 2-isopropylmalate and 3-isopropylmalate, via the formation of 2-isopropylmaleate.</text>
</comment>
<dbReference type="InterPro" id="IPR015931">
    <property type="entry name" value="Acnase/IPM_dHydase_lsu_aba_1/3"/>
</dbReference>
<evidence type="ECO:0000256" key="17">
    <source>
        <dbReference type="ARBA" id="ARBA00033368"/>
    </source>
</evidence>
<dbReference type="NCBIfam" id="TIGR00170">
    <property type="entry name" value="leuC"/>
    <property type="match status" value="1"/>
</dbReference>
<evidence type="ECO:0000259" key="20">
    <source>
        <dbReference type="Pfam" id="PF00694"/>
    </source>
</evidence>
<dbReference type="FunFam" id="3.20.19.10:FF:000003">
    <property type="entry name" value="3-isopropylmalate dehydratase small subunit"/>
    <property type="match status" value="1"/>
</dbReference>
<dbReference type="GO" id="GO:0009098">
    <property type="term" value="P:L-leucine biosynthetic process"/>
    <property type="evidence" value="ECO:0007669"/>
    <property type="project" value="UniProtKB-UniPathway"/>
</dbReference>
<evidence type="ECO:0000256" key="13">
    <source>
        <dbReference type="ARBA" id="ARBA00023014"/>
    </source>
</evidence>
<evidence type="ECO:0000256" key="12">
    <source>
        <dbReference type="ARBA" id="ARBA00023004"/>
    </source>
</evidence>
<dbReference type="UniPathway" id="UPA00048">
    <property type="reaction ID" value="UER00071"/>
</dbReference>
<dbReference type="NCBIfam" id="NF009116">
    <property type="entry name" value="PRK12466.1"/>
    <property type="match status" value="1"/>
</dbReference>
<comment type="catalytic activity">
    <reaction evidence="1 18">
        <text>(2R,3S)-3-isopropylmalate = (2S)-2-isopropylmalate</text>
        <dbReference type="Rhea" id="RHEA:32287"/>
        <dbReference type="ChEBI" id="CHEBI:1178"/>
        <dbReference type="ChEBI" id="CHEBI:35121"/>
        <dbReference type="EC" id="4.2.1.33"/>
    </reaction>
</comment>
<dbReference type="PIRSF" id="PIRSF001418">
    <property type="entry name" value="ACN"/>
    <property type="match status" value="1"/>
</dbReference>
<evidence type="ECO:0000256" key="18">
    <source>
        <dbReference type="PIRNR" id="PIRNR001418"/>
    </source>
</evidence>
<dbReference type="EC" id="4.2.1.33" evidence="6 18"/>
<gene>
    <name evidence="21" type="ORF">HETIRDRAFT_62958</name>
</gene>
<dbReference type="InterPro" id="IPR033940">
    <property type="entry name" value="IPMI_Swivel"/>
</dbReference>
<keyword evidence="9" id="KW-0004">4Fe-4S</keyword>
<proteinExistence type="inferred from homology"/>
<keyword evidence="14 18" id="KW-0456">Lyase</keyword>
<dbReference type="InParanoid" id="W4KGQ5"/>
<evidence type="ECO:0000256" key="15">
    <source>
        <dbReference type="ARBA" id="ARBA00023304"/>
    </source>
</evidence>
<dbReference type="NCBIfam" id="NF004016">
    <property type="entry name" value="PRK05478.1"/>
    <property type="match status" value="1"/>
</dbReference>
<dbReference type="InterPro" id="IPR001030">
    <property type="entry name" value="Acoase/IPM_deHydtase_lsu_aba"/>
</dbReference>
<dbReference type="STRING" id="747525.W4KGQ5"/>
<evidence type="ECO:0000256" key="9">
    <source>
        <dbReference type="ARBA" id="ARBA00022485"/>
    </source>
</evidence>
<keyword evidence="12" id="KW-0408">Iron</keyword>
<keyword evidence="22" id="KW-1185">Reference proteome</keyword>
<dbReference type="HAMAP" id="MF_01031">
    <property type="entry name" value="LeuD_type1"/>
    <property type="match status" value="1"/>
</dbReference>
<dbReference type="GO" id="GO:0003861">
    <property type="term" value="F:3-isopropylmalate dehydratase activity"/>
    <property type="evidence" value="ECO:0007669"/>
    <property type="project" value="UniProtKB-EC"/>
</dbReference>
<evidence type="ECO:0000313" key="22">
    <source>
        <dbReference type="Proteomes" id="UP000030671"/>
    </source>
</evidence>
<dbReference type="InterPro" id="IPR012235">
    <property type="entry name" value="3-IsopropMal_deHydtase_ssu/lsu"/>
</dbReference>
<keyword evidence="15 18" id="KW-0100">Branched-chain amino acid biosynthesis</keyword>
<dbReference type="InterPro" id="IPR000573">
    <property type="entry name" value="AconitaseA/IPMdHydase_ssu_swvl"/>
</dbReference>
<dbReference type="GO" id="GO:0051539">
    <property type="term" value="F:4 iron, 4 sulfur cluster binding"/>
    <property type="evidence" value="ECO:0007669"/>
    <property type="project" value="UniProtKB-KW"/>
</dbReference>
<comment type="pathway">
    <text evidence="4 18">Amino-acid biosynthesis; L-leucine biosynthesis; L-leucine from 3-methyl-2-oxobutanoate: step 2/4.</text>
</comment>
<dbReference type="OrthoDB" id="2279155at2759"/>
<dbReference type="PROSITE" id="PS01244">
    <property type="entry name" value="ACONITASE_2"/>
    <property type="match status" value="1"/>
</dbReference>
<evidence type="ECO:0000256" key="5">
    <source>
        <dbReference type="ARBA" id="ARBA00007185"/>
    </source>
</evidence>
<dbReference type="HAMAP" id="MF_01026">
    <property type="entry name" value="LeuC_type1"/>
    <property type="match status" value="1"/>
</dbReference>
<keyword evidence="13" id="KW-0411">Iron-sulfur</keyword>
<dbReference type="InterPro" id="IPR018136">
    <property type="entry name" value="Aconitase_4Fe-4S_BS"/>
</dbReference>
<dbReference type="RefSeq" id="XP_009543282.1">
    <property type="nucleotide sequence ID" value="XM_009544987.1"/>
</dbReference>
<keyword evidence="8 18" id="KW-0432">Leucine biosynthesis</keyword>
<dbReference type="PRINTS" id="PR00415">
    <property type="entry name" value="ACONITASE"/>
</dbReference>
<evidence type="ECO:0000256" key="11">
    <source>
        <dbReference type="ARBA" id="ARBA00022723"/>
    </source>
</evidence>
<accession>W4KGQ5</accession>
<dbReference type="FunFam" id="3.30.499.10:FF:000007">
    <property type="entry name" value="3-isopropylmalate dehydratase large subunit"/>
    <property type="match status" value="1"/>
</dbReference>
<dbReference type="InterPro" id="IPR033941">
    <property type="entry name" value="IPMI_cat"/>
</dbReference>
<feature type="domain" description="Aconitase A/isopropylmalate dehydratase small subunit swivel" evidence="20">
    <location>
        <begin position="533"/>
        <end position="655"/>
    </location>
</feature>
<dbReference type="InterPro" id="IPR050067">
    <property type="entry name" value="IPM_dehydratase_rel_enz"/>
</dbReference>
<evidence type="ECO:0000256" key="7">
    <source>
        <dbReference type="ARBA" id="ARBA00014371"/>
    </source>
</evidence>
<protein>
    <recommendedName>
        <fullName evidence="7 18">3-isopropylmalate dehydratase</fullName>
        <ecNumber evidence="6 18">4.2.1.33</ecNumber>
    </recommendedName>
    <alternativeName>
        <fullName evidence="16 18">Alpha-IPM isomerase</fullName>
    </alternativeName>
    <alternativeName>
        <fullName evidence="17 18">Isopropylmalate isomerase</fullName>
    </alternativeName>
</protein>
<dbReference type="GO" id="GO:0046872">
    <property type="term" value="F:metal ion binding"/>
    <property type="evidence" value="ECO:0007669"/>
    <property type="project" value="UniProtKB-KW"/>
</dbReference>
<dbReference type="Pfam" id="PF00694">
    <property type="entry name" value="Aconitase_C"/>
    <property type="match status" value="1"/>
</dbReference>
<evidence type="ECO:0000256" key="1">
    <source>
        <dbReference type="ARBA" id="ARBA00000491"/>
    </source>
</evidence>
<dbReference type="KEGG" id="hir:HETIRDRAFT_62958"/>
<keyword evidence="11" id="KW-0479">Metal-binding</keyword>
<evidence type="ECO:0000256" key="14">
    <source>
        <dbReference type="ARBA" id="ARBA00023239"/>
    </source>
</evidence>
<comment type="similarity">
    <text evidence="5 18">Belongs to the aconitase/IPM isomerase family.</text>
</comment>
<name>W4KGQ5_HETIT</name>
<dbReference type="eggNOG" id="KOG0454">
    <property type="taxonomic scope" value="Eukaryota"/>
</dbReference>
<dbReference type="Gene3D" id="3.20.19.10">
    <property type="entry name" value="Aconitase, domain 4"/>
    <property type="match status" value="1"/>
</dbReference>
<organism evidence="21 22">
    <name type="scientific">Heterobasidion irregulare (strain TC 32-1)</name>
    <dbReference type="NCBI Taxonomy" id="747525"/>
    <lineage>
        <taxon>Eukaryota</taxon>
        <taxon>Fungi</taxon>
        <taxon>Dikarya</taxon>
        <taxon>Basidiomycota</taxon>
        <taxon>Agaricomycotina</taxon>
        <taxon>Agaricomycetes</taxon>
        <taxon>Russulales</taxon>
        <taxon>Bondarzewiaceae</taxon>
        <taxon>Heterobasidion</taxon>
        <taxon>Heterobasidion annosum species complex</taxon>
    </lineage>
</organism>
<evidence type="ECO:0000256" key="8">
    <source>
        <dbReference type="ARBA" id="ARBA00022430"/>
    </source>
</evidence>
<feature type="domain" description="Aconitase/3-isopropylmalate dehydratase large subunit alpha/beta/alpha" evidence="19">
    <location>
        <begin position="13"/>
        <end position="473"/>
    </location>
</feature>
<evidence type="ECO:0000256" key="2">
    <source>
        <dbReference type="ARBA" id="ARBA00001966"/>
    </source>
</evidence>
<evidence type="ECO:0000313" key="21">
    <source>
        <dbReference type="EMBL" id="ETW84236.1"/>
    </source>
</evidence>
<reference evidence="21 22" key="1">
    <citation type="journal article" date="2012" name="New Phytol.">
        <title>Insight into trade-off between wood decay and parasitism from the genome of a fungal forest pathogen.</title>
        <authorList>
            <person name="Olson A."/>
            <person name="Aerts A."/>
            <person name="Asiegbu F."/>
            <person name="Belbahri L."/>
            <person name="Bouzid O."/>
            <person name="Broberg A."/>
            <person name="Canback B."/>
            <person name="Coutinho P.M."/>
            <person name="Cullen D."/>
            <person name="Dalman K."/>
            <person name="Deflorio G."/>
            <person name="van Diepen L.T."/>
            <person name="Dunand C."/>
            <person name="Duplessis S."/>
            <person name="Durling M."/>
            <person name="Gonthier P."/>
            <person name="Grimwood J."/>
            <person name="Fossdal C.G."/>
            <person name="Hansson D."/>
            <person name="Henrissat B."/>
            <person name="Hietala A."/>
            <person name="Himmelstrand K."/>
            <person name="Hoffmeister D."/>
            <person name="Hogberg N."/>
            <person name="James T.Y."/>
            <person name="Karlsson M."/>
            <person name="Kohler A."/>
            <person name="Kues U."/>
            <person name="Lee Y.H."/>
            <person name="Lin Y.C."/>
            <person name="Lind M."/>
            <person name="Lindquist E."/>
            <person name="Lombard V."/>
            <person name="Lucas S."/>
            <person name="Lunden K."/>
            <person name="Morin E."/>
            <person name="Murat C."/>
            <person name="Park J."/>
            <person name="Raffaello T."/>
            <person name="Rouze P."/>
            <person name="Salamov A."/>
            <person name="Schmutz J."/>
            <person name="Solheim H."/>
            <person name="Stahlberg J."/>
            <person name="Velez H."/>
            <person name="de Vries R.P."/>
            <person name="Wiebenga A."/>
            <person name="Woodward S."/>
            <person name="Yakovlev I."/>
            <person name="Garbelotto M."/>
            <person name="Martin F."/>
            <person name="Grigoriev I.V."/>
            <person name="Stenlid J."/>
        </authorList>
    </citation>
    <scope>NUCLEOTIDE SEQUENCE [LARGE SCALE GENOMIC DNA]</scope>
    <source>
        <strain evidence="21 22">TC 32-1</strain>
    </source>
</reference>
<dbReference type="SUPFAM" id="SSF52016">
    <property type="entry name" value="LeuD/IlvD-like"/>
    <property type="match status" value="1"/>
</dbReference>
<dbReference type="InterPro" id="IPR004431">
    <property type="entry name" value="3-IsopropMal_deHydase_ssu"/>
</dbReference>
<dbReference type="PROSITE" id="PS00450">
    <property type="entry name" value="ACONITASE_1"/>
    <property type="match status" value="1"/>
</dbReference>
<dbReference type="SUPFAM" id="SSF53732">
    <property type="entry name" value="Aconitase iron-sulfur domain"/>
    <property type="match status" value="1"/>
</dbReference>
<dbReference type="InterPro" id="IPR015928">
    <property type="entry name" value="Aconitase/3IPM_dehydase_swvl"/>
</dbReference>
<dbReference type="PANTHER" id="PTHR43822">
    <property type="entry name" value="HOMOACONITASE, MITOCHONDRIAL-RELATED"/>
    <property type="match status" value="1"/>
</dbReference>
<dbReference type="FunCoup" id="W4KGQ5">
    <property type="interactions" value="132"/>
</dbReference>
<dbReference type="HOGENOM" id="CLU_006714_1_2_1"/>
<sequence>MPATVSKPRTLYDKIWDDHVIDVQEDGLALIYIDRHLVHEVTSPQAFEGLRVAKRPVRRPDCTLATVDHNIPTASRKNFSSVPSFIAEPDSRAQCMALEENVKEFGVTYFGMTDRRQGIVHIIGPEQGFTLPGITCVCGDSHTSTHGAFGSLAFGIGTSEVEHVLATQTLLQKKAKNMRITVDGDLLEGVTSKDVILHIIGVIGTAGGTGSVIEYAGSVFRGFSMEARMSVCNMSIEAGARAGMVAPDEVTFDYLRNRPLAPKGEAWDRAVAYWKSLKSDEGAQFDIEVKIRAADIIPTVTWGTSPQDVAPITGSVPDPATFSDPVKRSSIERSLKYMGLTPKTRMEDITIDKVFIGSCTNSRIEDLRSAARIVLAAGPDARVAPNVQAMIVPGSGIIKQHAEAEGLDVIFKRAGFDWREAGCSMCLGMNPDQLSPGERCASTSNRNFEGRQGAGGRTHLVSPAMAAAAAMTGRLTDVRKFFGKDVVSSDKLKSITAFEFLSDPVLPSPTPETPVVSELTKDLPPAEAPSSVQKFTIVKGIAAPLHIENVDTDMIIPKQFLKTLKRTGLASALFYTLRKDPSTGKDTDFVLNKAPYDNAKILVCTGKNFGCGSSREHAPWSLNDFGIRCIIAPSFADIFRNNTMQNGMLPVALSEAECRTLAEDAEAGLELEVDLDRQEVRRANGKAPIGFTTDPFRRHCLLNGLDDIALTLQKVGSIERFEERRSEVWPWLDGFGYKGKKIPVAPARGSKKMEW</sequence>
<evidence type="ECO:0000256" key="4">
    <source>
        <dbReference type="ARBA" id="ARBA00004729"/>
    </source>
</evidence>
<dbReference type="GeneID" id="20678624"/>
<evidence type="ECO:0000256" key="3">
    <source>
        <dbReference type="ARBA" id="ARBA00002695"/>
    </source>
</evidence>
<dbReference type="Proteomes" id="UP000030671">
    <property type="component" value="Unassembled WGS sequence"/>
</dbReference>
<evidence type="ECO:0000256" key="6">
    <source>
        <dbReference type="ARBA" id="ARBA00011998"/>
    </source>
</evidence>
<dbReference type="GO" id="GO:0009316">
    <property type="term" value="C:3-isopropylmalate dehydratase complex"/>
    <property type="evidence" value="ECO:0007669"/>
    <property type="project" value="InterPro"/>
</dbReference>
<evidence type="ECO:0000256" key="16">
    <source>
        <dbReference type="ARBA" id="ARBA00031631"/>
    </source>
</evidence>
<dbReference type="FunFam" id="3.30.499.10:FF:000006">
    <property type="entry name" value="3-isopropylmalate dehydratase large subunit"/>
    <property type="match status" value="1"/>
</dbReference>
<dbReference type="InterPro" id="IPR004430">
    <property type="entry name" value="3-IsopropMal_deHydase_lsu"/>
</dbReference>
<dbReference type="NCBIfam" id="NF002458">
    <property type="entry name" value="PRK01641.1"/>
    <property type="match status" value="1"/>
</dbReference>
<dbReference type="PANTHER" id="PTHR43822:SF9">
    <property type="entry name" value="3-ISOPROPYLMALATE DEHYDRATASE"/>
    <property type="match status" value="1"/>
</dbReference>